<dbReference type="InterPro" id="IPR010666">
    <property type="entry name" value="Znf_GRF"/>
</dbReference>
<name>A0A7J7HM87_CAMSI</name>
<reference evidence="8 9" key="2">
    <citation type="submission" date="2020-07" db="EMBL/GenBank/DDBJ databases">
        <title>Genome assembly of wild tea tree DASZ reveals pedigree and selection history of tea varieties.</title>
        <authorList>
            <person name="Zhang W."/>
        </authorList>
    </citation>
    <scope>NUCLEOTIDE SEQUENCE [LARGE SCALE GENOMIC DNA]</scope>
    <source>
        <strain evidence="9">cv. G240</strain>
        <tissue evidence="8">Leaf</tissue>
    </source>
</reference>
<evidence type="ECO:0000256" key="5">
    <source>
        <dbReference type="ARBA" id="ARBA00023004"/>
    </source>
</evidence>
<dbReference type="PANTHER" id="PTHR47950:SF14">
    <property type="entry name" value="CYTOCHROME P450 76A2-LIKE ISOFORM X1"/>
    <property type="match status" value="1"/>
</dbReference>
<evidence type="ECO:0000259" key="7">
    <source>
        <dbReference type="PROSITE" id="PS51999"/>
    </source>
</evidence>
<dbReference type="GO" id="GO:0016705">
    <property type="term" value="F:oxidoreductase activity, acting on paired donors, with incorporation or reduction of molecular oxygen"/>
    <property type="evidence" value="ECO:0007669"/>
    <property type="project" value="InterPro"/>
</dbReference>
<evidence type="ECO:0000256" key="4">
    <source>
        <dbReference type="ARBA" id="ARBA00022833"/>
    </source>
</evidence>
<evidence type="ECO:0000256" key="3">
    <source>
        <dbReference type="ARBA" id="ARBA00022771"/>
    </source>
</evidence>
<dbReference type="EMBL" id="JACBKZ010000003">
    <property type="protein sequence ID" value="KAF5953960.1"/>
    <property type="molecule type" value="Genomic_DNA"/>
</dbReference>
<dbReference type="SUPFAM" id="SSF48264">
    <property type="entry name" value="Cytochrome P450"/>
    <property type="match status" value="1"/>
</dbReference>
<dbReference type="AlphaFoldDB" id="A0A7J7HM87"/>
<organism evidence="8 9">
    <name type="scientific">Camellia sinensis</name>
    <name type="common">Tea plant</name>
    <name type="synonym">Thea sinensis</name>
    <dbReference type="NCBI Taxonomy" id="4442"/>
    <lineage>
        <taxon>Eukaryota</taxon>
        <taxon>Viridiplantae</taxon>
        <taxon>Streptophyta</taxon>
        <taxon>Embryophyta</taxon>
        <taxon>Tracheophyta</taxon>
        <taxon>Spermatophyta</taxon>
        <taxon>Magnoliopsida</taxon>
        <taxon>eudicotyledons</taxon>
        <taxon>Gunneridae</taxon>
        <taxon>Pentapetalae</taxon>
        <taxon>asterids</taxon>
        <taxon>Ericales</taxon>
        <taxon>Theaceae</taxon>
        <taxon>Camellia</taxon>
    </lineage>
</organism>
<dbReference type="InterPro" id="IPR001128">
    <property type="entry name" value="Cyt_P450"/>
</dbReference>
<dbReference type="InterPro" id="IPR036396">
    <property type="entry name" value="Cyt_P450_sf"/>
</dbReference>
<dbReference type="GO" id="GO:0004497">
    <property type="term" value="F:monooxygenase activity"/>
    <property type="evidence" value="ECO:0007669"/>
    <property type="project" value="InterPro"/>
</dbReference>
<keyword evidence="9" id="KW-1185">Reference proteome</keyword>
<proteinExistence type="inferred from homology"/>
<dbReference type="GO" id="GO:0008270">
    <property type="term" value="F:zinc ion binding"/>
    <property type="evidence" value="ECO:0007669"/>
    <property type="project" value="UniProtKB-KW"/>
</dbReference>
<keyword evidence="5" id="KW-0408">Iron</keyword>
<dbReference type="Gene3D" id="1.10.630.10">
    <property type="entry name" value="Cytochrome P450"/>
    <property type="match status" value="1"/>
</dbReference>
<gene>
    <name evidence="8" type="ORF">HYC85_006816</name>
</gene>
<evidence type="ECO:0000313" key="9">
    <source>
        <dbReference type="Proteomes" id="UP000593564"/>
    </source>
</evidence>
<accession>A0A7J7HM87</accession>
<evidence type="ECO:0000313" key="8">
    <source>
        <dbReference type="EMBL" id="KAF5953960.1"/>
    </source>
</evidence>
<dbReference type="Pfam" id="PF06839">
    <property type="entry name" value="Zn_ribbon_GRF"/>
    <property type="match status" value="1"/>
</dbReference>
<keyword evidence="4" id="KW-0862">Zinc</keyword>
<comment type="similarity">
    <text evidence="1">Belongs to the cytochrome P450 family.</text>
</comment>
<keyword evidence="3 6" id="KW-0863">Zinc-finger</keyword>
<dbReference type="GO" id="GO:0005506">
    <property type="term" value="F:iron ion binding"/>
    <property type="evidence" value="ECO:0007669"/>
    <property type="project" value="InterPro"/>
</dbReference>
<keyword evidence="2" id="KW-0479">Metal-binding</keyword>
<protein>
    <recommendedName>
        <fullName evidence="7">GRF-type domain-containing protein</fullName>
    </recommendedName>
</protein>
<evidence type="ECO:0000256" key="1">
    <source>
        <dbReference type="ARBA" id="ARBA00010617"/>
    </source>
</evidence>
<sequence>MASSSTNNRIIILKPRLCNCGRTASMHIVRTNENGNEGCVFFVCPTKYSTNEHCNYFRFADDDDDDVTSTIRANAGPRTDPRTEEINDLRKRLGEVDNAVHEHDRRLQRMEKILKAMTYVISYKRATKEARKERANLVLQISKPWSGVGACFPIPSSFHPPPSSSSSSTFSAAKNRSLTGYHHRDHQGGRYSVTCLISGQRHTERTHQAKICRRHVVVDRQRSGEIAWETSNHAHFVFHASANMVGNLMVSRDVAGPESEMGLEFLSAMMEILKLIHEPNMADLFPWFRWLDPQGLRRKMDHELGKILAIISGFVKERMKERREGGERRKELLEVLLDFEGTGGKDEPDKLSEHQISGVIVVINYIYIHICDNRAQRN</sequence>
<evidence type="ECO:0000256" key="6">
    <source>
        <dbReference type="PROSITE-ProRule" id="PRU01343"/>
    </source>
</evidence>
<reference evidence="9" key="1">
    <citation type="journal article" date="2020" name="Nat. Commun.">
        <title>Genome assembly of wild tea tree DASZ reveals pedigree and selection history of tea varieties.</title>
        <authorList>
            <person name="Zhang W."/>
            <person name="Zhang Y."/>
            <person name="Qiu H."/>
            <person name="Guo Y."/>
            <person name="Wan H."/>
            <person name="Zhang X."/>
            <person name="Scossa F."/>
            <person name="Alseekh S."/>
            <person name="Zhang Q."/>
            <person name="Wang P."/>
            <person name="Xu L."/>
            <person name="Schmidt M.H."/>
            <person name="Jia X."/>
            <person name="Li D."/>
            <person name="Zhu A."/>
            <person name="Guo F."/>
            <person name="Chen W."/>
            <person name="Ni D."/>
            <person name="Usadel B."/>
            <person name="Fernie A.R."/>
            <person name="Wen W."/>
        </authorList>
    </citation>
    <scope>NUCLEOTIDE SEQUENCE [LARGE SCALE GENOMIC DNA]</scope>
    <source>
        <strain evidence="9">cv. G240</strain>
    </source>
</reference>
<evidence type="ECO:0000256" key="2">
    <source>
        <dbReference type="ARBA" id="ARBA00022723"/>
    </source>
</evidence>
<dbReference type="Pfam" id="PF00067">
    <property type="entry name" value="p450"/>
    <property type="match status" value="1"/>
</dbReference>
<dbReference type="PROSITE" id="PS51999">
    <property type="entry name" value="ZF_GRF"/>
    <property type="match status" value="1"/>
</dbReference>
<dbReference type="GO" id="GO:0020037">
    <property type="term" value="F:heme binding"/>
    <property type="evidence" value="ECO:0007669"/>
    <property type="project" value="InterPro"/>
</dbReference>
<comment type="caution">
    <text evidence="8">The sequence shown here is derived from an EMBL/GenBank/DDBJ whole genome shotgun (WGS) entry which is preliminary data.</text>
</comment>
<feature type="domain" description="GRF-type" evidence="7">
    <location>
        <begin position="18"/>
        <end position="63"/>
    </location>
</feature>
<dbReference type="Proteomes" id="UP000593564">
    <property type="component" value="Unassembled WGS sequence"/>
</dbReference>
<dbReference type="PANTHER" id="PTHR47950">
    <property type="entry name" value="CYTOCHROME P450, FAMILY 76, SUBFAMILY C, POLYPEPTIDE 5-RELATED"/>
    <property type="match status" value="1"/>
</dbReference>